<sequence>MHPTSMACRKDERSLPSSPDVPSHLVLYSLHLLAAILRGAHHLFDGMPTNDKRGLRRHAFLPVHAARRIALVQHNCHTTVVAAPAAFQRDFYSSSTNLSNTLCAEHYLASMECTNTGSSFSVHTFGSGNPTCSMVVADVNNLWNFYLQLLDFCCLPGKFPGTLVCAISFFILLNKHSC</sequence>
<keyword evidence="2" id="KW-1185">Reference proteome</keyword>
<dbReference type="AlphaFoldDB" id="A0A2T7CL40"/>
<proteinExistence type="predicted"/>
<accession>A0A2T7CL40</accession>
<dbReference type="EMBL" id="CM009756">
    <property type="protein sequence ID" value="PUZ44060.1"/>
    <property type="molecule type" value="Genomic_DNA"/>
</dbReference>
<organism evidence="1 2">
    <name type="scientific">Panicum hallii var. hallii</name>
    <dbReference type="NCBI Taxonomy" id="1504633"/>
    <lineage>
        <taxon>Eukaryota</taxon>
        <taxon>Viridiplantae</taxon>
        <taxon>Streptophyta</taxon>
        <taxon>Embryophyta</taxon>
        <taxon>Tracheophyta</taxon>
        <taxon>Spermatophyta</taxon>
        <taxon>Magnoliopsida</taxon>
        <taxon>Liliopsida</taxon>
        <taxon>Poales</taxon>
        <taxon>Poaceae</taxon>
        <taxon>PACMAD clade</taxon>
        <taxon>Panicoideae</taxon>
        <taxon>Panicodae</taxon>
        <taxon>Paniceae</taxon>
        <taxon>Panicinae</taxon>
        <taxon>Panicum</taxon>
        <taxon>Panicum sect. Panicum</taxon>
    </lineage>
</organism>
<reference evidence="1 2" key="1">
    <citation type="submission" date="2018-04" db="EMBL/GenBank/DDBJ databases">
        <title>WGS assembly of Panicum hallii var. hallii HAL2.</title>
        <authorList>
            <person name="Lovell J."/>
            <person name="Jenkins J."/>
            <person name="Lowry D."/>
            <person name="Mamidi S."/>
            <person name="Sreedasyam A."/>
            <person name="Weng X."/>
            <person name="Barry K."/>
            <person name="Bonette J."/>
            <person name="Campitelli B."/>
            <person name="Daum C."/>
            <person name="Gordon S."/>
            <person name="Gould B."/>
            <person name="Lipzen A."/>
            <person name="MacQueen A."/>
            <person name="Palacio-Mejia J."/>
            <person name="Plott C."/>
            <person name="Shakirov E."/>
            <person name="Shu S."/>
            <person name="Yoshinaga Y."/>
            <person name="Zane M."/>
            <person name="Rokhsar D."/>
            <person name="Grimwood J."/>
            <person name="Schmutz J."/>
            <person name="Juenger T."/>
        </authorList>
    </citation>
    <scope>NUCLEOTIDE SEQUENCE [LARGE SCALE GENOMIC DNA]</scope>
    <source>
        <strain evidence="2">cv. HAL2</strain>
    </source>
</reference>
<gene>
    <name evidence="1" type="ORF">GQ55_8G058900</name>
</gene>
<evidence type="ECO:0000313" key="2">
    <source>
        <dbReference type="Proteomes" id="UP000244336"/>
    </source>
</evidence>
<dbReference type="Proteomes" id="UP000244336">
    <property type="component" value="Chromosome 8"/>
</dbReference>
<evidence type="ECO:0000313" key="1">
    <source>
        <dbReference type="EMBL" id="PUZ44060.1"/>
    </source>
</evidence>
<protein>
    <submittedName>
        <fullName evidence="1">Uncharacterized protein</fullName>
    </submittedName>
</protein>
<dbReference type="Gramene" id="PUZ44060">
    <property type="protein sequence ID" value="PUZ44060"/>
    <property type="gene ID" value="GQ55_8G058900"/>
</dbReference>
<name>A0A2T7CL40_9POAL</name>